<reference evidence="3" key="1">
    <citation type="submission" date="2013-09" db="EMBL/GenBank/DDBJ databases">
        <title>Corchorus olitorius genome sequencing.</title>
        <authorList>
            <person name="Alam M."/>
            <person name="Haque M.S."/>
            <person name="Islam M.S."/>
            <person name="Emdad E.M."/>
            <person name="Islam M.M."/>
            <person name="Ahmed B."/>
            <person name="Halim A."/>
            <person name="Hossen Q.M.M."/>
            <person name="Hossain M.Z."/>
            <person name="Ahmed R."/>
            <person name="Khan M.M."/>
            <person name="Islam R."/>
            <person name="Rashid M.M."/>
            <person name="Khan S.A."/>
            <person name="Rahman M.S."/>
            <person name="Alam M."/>
            <person name="Yahiya A.S."/>
            <person name="Khan M.S."/>
            <person name="Azam M.S."/>
            <person name="Haque T."/>
            <person name="Lashkar M.Z.H."/>
            <person name="Akhand A.I."/>
            <person name="Morshed G."/>
            <person name="Roy S."/>
            <person name="Uddin K.S."/>
            <person name="Rabeya T."/>
            <person name="Hossain A.S."/>
            <person name="Chowdhury A."/>
            <person name="Snigdha A.R."/>
            <person name="Mortoza M.S."/>
            <person name="Matin S.A."/>
            <person name="Hoque S.M.E."/>
            <person name="Islam M.K."/>
            <person name="Roy D.K."/>
            <person name="Haider R."/>
            <person name="Moosa M.M."/>
            <person name="Elias S.M."/>
            <person name="Hasan A.M."/>
            <person name="Jahan S."/>
            <person name="Shafiuddin M."/>
            <person name="Mahmood N."/>
            <person name="Shommy N.S."/>
        </authorList>
    </citation>
    <scope>NUCLEOTIDE SEQUENCE [LARGE SCALE GENOMIC DNA]</scope>
    <source>
        <strain evidence="3">cv. O-4</strain>
    </source>
</reference>
<proteinExistence type="predicted"/>
<dbReference type="Proteomes" id="UP000187203">
    <property type="component" value="Unassembled WGS sequence"/>
</dbReference>
<dbReference type="OrthoDB" id="983872at2759"/>
<feature type="region of interest" description="Disordered" evidence="1">
    <location>
        <begin position="89"/>
        <end position="113"/>
    </location>
</feature>
<protein>
    <submittedName>
        <fullName evidence="2">Uncharacterized protein</fullName>
    </submittedName>
</protein>
<evidence type="ECO:0000256" key="1">
    <source>
        <dbReference type="SAM" id="MobiDB-lite"/>
    </source>
</evidence>
<feature type="region of interest" description="Disordered" evidence="1">
    <location>
        <begin position="130"/>
        <end position="293"/>
    </location>
</feature>
<feature type="compositionally biased region" description="Basic and acidic residues" evidence="1">
    <location>
        <begin position="223"/>
        <end position="240"/>
    </location>
</feature>
<name>A0A1R3KJH7_9ROSI</name>
<feature type="compositionally biased region" description="Basic residues" evidence="1">
    <location>
        <begin position="348"/>
        <end position="358"/>
    </location>
</feature>
<feature type="compositionally biased region" description="Polar residues" evidence="1">
    <location>
        <begin position="380"/>
        <end position="389"/>
    </location>
</feature>
<keyword evidence="3" id="KW-1185">Reference proteome</keyword>
<accession>A0A1R3KJH7</accession>
<feature type="compositionally biased region" description="Basic and acidic residues" evidence="1">
    <location>
        <begin position="323"/>
        <end position="346"/>
    </location>
</feature>
<evidence type="ECO:0000313" key="2">
    <source>
        <dbReference type="EMBL" id="OMP07242.1"/>
    </source>
</evidence>
<feature type="region of interest" description="Disordered" evidence="1">
    <location>
        <begin position="321"/>
        <end position="389"/>
    </location>
</feature>
<dbReference type="EMBL" id="AWUE01013336">
    <property type="protein sequence ID" value="OMP07242.1"/>
    <property type="molecule type" value="Genomic_DNA"/>
</dbReference>
<organism evidence="2 3">
    <name type="scientific">Corchorus olitorius</name>
    <dbReference type="NCBI Taxonomy" id="93759"/>
    <lineage>
        <taxon>Eukaryota</taxon>
        <taxon>Viridiplantae</taxon>
        <taxon>Streptophyta</taxon>
        <taxon>Embryophyta</taxon>
        <taxon>Tracheophyta</taxon>
        <taxon>Spermatophyta</taxon>
        <taxon>Magnoliopsida</taxon>
        <taxon>eudicotyledons</taxon>
        <taxon>Gunneridae</taxon>
        <taxon>Pentapetalae</taxon>
        <taxon>rosids</taxon>
        <taxon>malvids</taxon>
        <taxon>Malvales</taxon>
        <taxon>Malvaceae</taxon>
        <taxon>Grewioideae</taxon>
        <taxon>Apeibeae</taxon>
        <taxon>Corchorus</taxon>
    </lineage>
</organism>
<gene>
    <name evidence="2" type="ORF">COLO4_07509</name>
</gene>
<feature type="compositionally biased region" description="Basic and acidic residues" evidence="1">
    <location>
        <begin position="257"/>
        <end position="286"/>
    </location>
</feature>
<feature type="compositionally biased region" description="Basic and acidic residues" evidence="1">
    <location>
        <begin position="148"/>
        <end position="166"/>
    </location>
</feature>
<comment type="caution">
    <text evidence="2">The sequence shown here is derived from an EMBL/GenBank/DDBJ whole genome shotgun (WGS) entry which is preliminary data.</text>
</comment>
<sequence length="389" mass="44918">MESTSPETKASSQPNQGPSLSAFYDAIALQEQCFEQRLLSQQLWSQQFADAQEARIKAVARQTTAYAAEVNHILRGEKSVAPEVGTEIFSSEGGNKEEPQLQLPQASSISIPRSTSLLHNPEVHVEHRMYSPGDDVSKRGLPNFNCHTNDDDYKDRHRLSNRERRDGRLRRSPSVERSWNRRRRSPSKSEHRNREDYHSSRVGSFRGHSGDDKGRNHYRRRRSPVDDRIPHHGRSSDSRKHREHRGMKGASSLVTGRKNESRDHLSEDRYKHHGDYDNDKINEHGLPKGTNSCTKYMKTREQPLSKDMIVKNEQLDKTSLINKEFDHRDAKELPKLRSKDESEPLGRKQPKGTKKQKLKSIVTVWMKSWEPKRKQEQNEDGSLQTFLSS</sequence>
<evidence type="ECO:0000313" key="3">
    <source>
        <dbReference type="Proteomes" id="UP000187203"/>
    </source>
</evidence>
<feature type="compositionally biased region" description="Polar residues" evidence="1">
    <location>
        <begin position="102"/>
        <end position="113"/>
    </location>
</feature>
<dbReference type="AlphaFoldDB" id="A0A1R3KJH7"/>
<feature type="compositionally biased region" description="Basic and acidic residues" evidence="1">
    <location>
        <begin position="187"/>
        <end position="199"/>
    </location>
</feature>